<dbReference type="InterPro" id="IPR036356">
    <property type="entry name" value="ERp29_C_sf"/>
</dbReference>
<dbReference type="InterPro" id="IPR013766">
    <property type="entry name" value="Thioredoxin_domain"/>
</dbReference>
<dbReference type="FunFam" id="3.40.30.10:FF:000032">
    <property type="entry name" value="Protein disulfide-isomerase A6 homolog"/>
    <property type="match status" value="1"/>
</dbReference>
<evidence type="ECO:0000313" key="13">
    <source>
        <dbReference type="Proteomes" id="UP001172673"/>
    </source>
</evidence>
<organism evidence="12 13">
    <name type="scientific">Cladophialophora chaetospira</name>
    <dbReference type="NCBI Taxonomy" id="386627"/>
    <lineage>
        <taxon>Eukaryota</taxon>
        <taxon>Fungi</taxon>
        <taxon>Dikarya</taxon>
        <taxon>Ascomycota</taxon>
        <taxon>Pezizomycotina</taxon>
        <taxon>Eurotiomycetes</taxon>
        <taxon>Chaetothyriomycetidae</taxon>
        <taxon>Chaetothyriales</taxon>
        <taxon>Herpotrichiellaceae</taxon>
        <taxon>Cladophialophora</taxon>
    </lineage>
</organism>
<keyword evidence="6" id="KW-1015">Disulfide bond</keyword>
<keyword evidence="4 10" id="KW-0732">Signal</keyword>
<dbReference type="GO" id="GO:0005783">
    <property type="term" value="C:endoplasmic reticulum"/>
    <property type="evidence" value="ECO:0007669"/>
    <property type="project" value="InterPro"/>
</dbReference>
<dbReference type="EC" id="5.3.4.1" evidence="3"/>
<dbReference type="GO" id="GO:0006457">
    <property type="term" value="P:protein folding"/>
    <property type="evidence" value="ECO:0007669"/>
    <property type="project" value="TreeGrafter"/>
</dbReference>
<dbReference type="Pfam" id="PF00085">
    <property type="entry name" value="Thioredoxin"/>
    <property type="match status" value="2"/>
</dbReference>
<dbReference type="SUPFAM" id="SSF47933">
    <property type="entry name" value="ERP29 C domain-like"/>
    <property type="match status" value="1"/>
</dbReference>
<keyword evidence="8" id="KW-0676">Redox-active center</keyword>
<keyword evidence="7" id="KW-0413">Isomerase</keyword>
<dbReference type="Proteomes" id="UP001172673">
    <property type="component" value="Unassembled WGS sequence"/>
</dbReference>
<dbReference type="PRINTS" id="PR00421">
    <property type="entry name" value="THIOREDOXIN"/>
</dbReference>
<evidence type="ECO:0000256" key="1">
    <source>
        <dbReference type="ARBA" id="ARBA00001182"/>
    </source>
</evidence>
<dbReference type="GO" id="GO:0003756">
    <property type="term" value="F:protein disulfide isomerase activity"/>
    <property type="evidence" value="ECO:0007669"/>
    <property type="project" value="UniProtKB-EC"/>
</dbReference>
<proteinExistence type="inferred from homology"/>
<dbReference type="PANTHER" id="PTHR45672">
    <property type="entry name" value="PROTEIN DISULFIDE-ISOMERASE C17H9.14C-RELATED"/>
    <property type="match status" value="1"/>
</dbReference>
<keyword evidence="5" id="KW-0677">Repeat</keyword>
<evidence type="ECO:0000313" key="12">
    <source>
        <dbReference type="EMBL" id="KAJ9602918.1"/>
    </source>
</evidence>
<dbReference type="InterPro" id="IPR051063">
    <property type="entry name" value="PDI"/>
</dbReference>
<evidence type="ECO:0000256" key="4">
    <source>
        <dbReference type="ARBA" id="ARBA00022729"/>
    </source>
</evidence>
<accession>A0AA38WXF4</accession>
<evidence type="ECO:0000256" key="9">
    <source>
        <dbReference type="RuleBase" id="RU004208"/>
    </source>
</evidence>
<evidence type="ECO:0000256" key="8">
    <source>
        <dbReference type="ARBA" id="ARBA00023284"/>
    </source>
</evidence>
<evidence type="ECO:0000256" key="2">
    <source>
        <dbReference type="ARBA" id="ARBA00006347"/>
    </source>
</evidence>
<dbReference type="InterPro" id="IPR017937">
    <property type="entry name" value="Thioredoxin_CS"/>
</dbReference>
<dbReference type="Gene3D" id="3.40.30.10">
    <property type="entry name" value="Glutaredoxin"/>
    <property type="match status" value="2"/>
</dbReference>
<comment type="similarity">
    <text evidence="2 9">Belongs to the protein disulfide isomerase family.</text>
</comment>
<name>A0AA38WXF4_9EURO</name>
<dbReference type="PANTHER" id="PTHR45672:SF11">
    <property type="entry name" value="PROTEIN DISULFIDE-ISOMERASE C17H9.14C"/>
    <property type="match status" value="1"/>
</dbReference>
<dbReference type="PROSITE" id="PS00194">
    <property type="entry name" value="THIOREDOXIN_1"/>
    <property type="match status" value="2"/>
</dbReference>
<dbReference type="PROSITE" id="PS51352">
    <property type="entry name" value="THIOREDOXIN_2"/>
    <property type="match status" value="2"/>
</dbReference>
<feature type="domain" description="Thioredoxin" evidence="11">
    <location>
        <begin position="137"/>
        <end position="254"/>
    </location>
</feature>
<evidence type="ECO:0000256" key="5">
    <source>
        <dbReference type="ARBA" id="ARBA00022737"/>
    </source>
</evidence>
<feature type="domain" description="Thioredoxin" evidence="11">
    <location>
        <begin position="4"/>
        <end position="133"/>
    </location>
</feature>
<reference evidence="12" key="1">
    <citation type="submission" date="2022-10" db="EMBL/GenBank/DDBJ databases">
        <title>Culturing micro-colonial fungi from biological soil crusts in the Mojave desert and describing Neophaeococcomyces mojavensis, and introducing the new genera and species Taxawa tesnikishii.</title>
        <authorList>
            <person name="Kurbessoian T."/>
            <person name="Stajich J.E."/>
        </authorList>
    </citation>
    <scope>NUCLEOTIDE SEQUENCE</scope>
    <source>
        <strain evidence="12">TK_41</strain>
    </source>
</reference>
<keyword evidence="13" id="KW-1185">Reference proteome</keyword>
<dbReference type="NCBIfam" id="TIGR01126">
    <property type="entry name" value="pdi_dom"/>
    <property type="match status" value="2"/>
</dbReference>
<dbReference type="InterPro" id="IPR005788">
    <property type="entry name" value="PDI_thioredoxin-like_dom"/>
</dbReference>
<evidence type="ECO:0000259" key="11">
    <source>
        <dbReference type="PROSITE" id="PS51352"/>
    </source>
</evidence>
<evidence type="ECO:0000256" key="3">
    <source>
        <dbReference type="ARBA" id="ARBA00012723"/>
    </source>
</evidence>
<dbReference type="CDD" id="cd02998">
    <property type="entry name" value="PDI_a_ERp38"/>
    <property type="match status" value="2"/>
</dbReference>
<dbReference type="InterPro" id="IPR011679">
    <property type="entry name" value="ERp29_C"/>
</dbReference>
<dbReference type="CDD" id="cd00238">
    <property type="entry name" value="ERp29c"/>
    <property type="match status" value="1"/>
</dbReference>
<dbReference type="EMBL" id="JAPDRK010000024">
    <property type="protein sequence ID" value="KAJ9602918.1"/>
    <property type="molecule type" value="Genomic_DNA"/>
</dbReference>
<feature type="chain" id="PRO_5041217737" description="protein disulfide-isomerase" evidence="10">
    <location>
        <begin position="22"/>
        <end position="370"/>
    </location>
</feature>
<sequence length="370" mass="40087">MVHLRSLLPWATLALPLLASASDVLNLIPSNFDKIVFESNKPALVEFFAPWCGHCKNLAPVYEELATAFASSGNKVSIANVDADKHKDLGKRFGVQGFPTLKWFDGKPGSEPEDYNGGRDLESLTAFITEKSGVKTKAPKKAASHVEMLTDSSFKIEVGGDKDILVAFTAPWCGHCKSLAPTWEKVAADFANEPNVLIAKVDAEAENAKATAQEQGVTGYPTIKFFPKGSKEAEPYNGARSEDALVDFINSKAGTYRAPGGTLNSQAGTVEILDSLLSKYITANGLKDVEKATEEIKKAAQDLKTTSVDYYLRALSKLTGNPEYAMKEQTRLAGILKKGGLAPEKIDDLQKRSNILAKFLVKEPEAKSEL</sequence>
<dbReference type="Gene3D" id="1.20.1150.12">
    <property type="entry name" value="Endoplasmic reticulum resident protein 29, C-terminal domain"/>
    <property type="match status" value="1"/>
</dbReference>
<gene>
    <name evidence="12" type="ORF">H2200_012698</name>
</gene>
<feature type="signal peptide" evidence="10">
    <location>
        <begin position="1"/>
        <end position="21"/>
    </location>
</feature>
<dbReference type="SUPFAM" id="SSF52833">
    <property type="entry name" value="Thioredoxin-like"/>
    <property type="match status" value="2"/>
</dbReference>
<dbReference type="InterPro" id="IPR036249">
    <property type="entry name" value="Thioredoxin-like_sf"/>
</dbReference>
<dbReference type="Pfam" id="PF07749">
    <property type="entry name" value="ERp29"/>
    <property type="match status" value="1"/>
</dbReference>
<comment type="caution">
    <text evidence="12">The sequence shown here is derived from an EMBL/GenBank/DDBJ whole genome shotgun (WGS) entry which is preliminary data.</text>
</comment>
<evidence type="ECO:0000256" key="7">
    <source>
        <dbReference type="ARBA" id="ARBA00023235"/>
    </source>
</evidence>
<protein>
    <recommendedName>
        <fullName evidence="3">protein disulfide-isomerase</fullName>
        <ecNumber evidence="3">5.3.4.1</ecNumber>
    </recommendedName>
</protein>
<evidence type="ECO:0000256" key="10">
    <source>
        <dbReference type="SAM" id="SignalP"/>
    </source>
</evidence>
<dbReference type="AlphaFoldDB" id="A0AA38WXF4"/>
<evidence type="ECO:0000256" key="6">
    <source>
        <dbReference type="ARBA" id="ARBA00023157"/>
    </source>
</evidence>
<comment type="catalytic activity">
    <reaction evidence="1">
        <text>Catalyzes the rearrangement of -S-S- bonds in proteins.</text>
        <dbReference type="EC" id="5.3.4.1"/>
    </reaction>
</comment>